<dbReference type="InParanoid" id="C7ZAT9"/>
<dbReference type="GeneID" id="9672781"/>
<evidence type="ECO:0000313" key="1">
    <source>
        <dbReference type="EMBL" id="EEU38631.1"/>
    </source>
</evidence>
<accession>C7ZAT9</accession>
<reference evidence="1 2" key="1">
    <citation type="journal article" date="2009" name="PLoS Genet.">
        <title>The genome of Nectria haematococca: contribution of supernumerary chromosomes to gene expansion.</title>
        <authorList>
            <person name="Coleman J.J."/>
            <person name="Rounsley S.D."/>
            <person name="Rodriguez-Carres M."/>
            <person name="Kuo A."/>
            <person name="Wasmann C.C."/>
            <person name="Grimwood J."/>
            <person name="Schmutz J."/>
            <person name="Taga M."/>
            <person name="White G.J."/>
            <person name="Zhou S."/>
            <person name="Schwartz D.C."/>
            <person name="Freitag M."/>
            <person name="Ma L.J."/>
            <person name="Danchin E.G."/>
            <person name="Henrissat B."/>
            <person name="Coutinho P.M."/>
            <person name="Nelson D.R."/>
            <person name="Straney D."/>
            <person name="Napoli C.A."/>
            <person name="Barker B.M."/>
            <person name="Gribskov M."/>
            <person name="Rep M."/>
            <person name="Kroken S."/>
            <person name="Molnar I."/>
            <person name="Rensing C."/>
            <person name="Kennell J.C."/>
            <person name="Zamora J."/>
            <person name="Farman M.L."/>
            <person name="Selker E.U."/>
            <person name="Salamov A."/>
            <person name="Shapiro H."/>
            <person name="Pangilinan J."/>
            <person name="Lindquist E."/>
            <person name="Lamers C."/>
            <person name="Grigoriev I.V."/>
            <person name="Geiser D.M."/>
            <person name="Covert S.F."/>
            <person name="Temporini E."/>
            <person name="Vanetten H.D."/>
        </authorList>
    </citation>
    <scope>NUCLEOTIDE SEQUENCE [LARGE SCALE GENOMIC DNA]</scope>
    <source>
        <strain evidence="2">ATCC MYA-4622 / CBS 123669 / FGSC 9596 / NRRL 45880 / 77-13-4</strain>
    </source>
</reference>
<dbReference type="RefSeq" id="XP_003044344.1">
    <property type="nucleotide sequence ID" value="XM_003044298.1"/>
</dbReference>
<dbReference type="KEGG" id="nhe:NECHADRAFT_82979"/>
<evidence type="ECO:0000313" key="2">
    <source>
        <dbReference type="Proteomes" id="UP000005206"/>
    </source>
</evidence>
<name>C7ZAT9_FUSV7</name>
<dbReference type="Proteomes" id="UP000005206">
    <property type="component" value="Chromosome 7"/>
</dbReference>
<dbReference type="AlphaFoldDB" id="C7ZAT9"/>
<organism evidence="1 2">
    <name type="scientific">Fusarium vanettenii (strain ATCC MYA-4622 / CBS 123669 / FGSC 9596 / NRRL 45880 / 77-13-4)</name>
    <name type="common">Fusarium solani subsp. pisi</name>
    <dbReference type="NCBI Taxonomy" id="660122"/>
    <lineage>
        <taxon>Eukaryota</taxon>
        <taxon>Fungi</taxon>
        <taxon>Dikarya</taxon>
        <taxon>Ascomycota</taxon>
        <taxon>Pezizomycotina</taxon>
        <taxon>Sordariomycetes</taxon>
        <taxon>Hypocreomycetidae</taxon>
        <taxon>Hypocreales</taxon>
        <taxon>Nectriaceae</taxon>
        <taxon>Fusarium</taxon>
        <taxon>Fusarium solani species complex</taxon>
        <taxon>Fusarium vanettenii</taxon>
    </lineage>
</organism>
<keyword evidence="2" id="KW-1185">Reference proteome</keyword>
<proteinExistence type="predicted"/>
<sequence length="163" mass="18762">MPFTTFLSGHVPIKNMALEFDPSWNLDFPQKISDLITESSARGFIADAMFTLAHDHRAFKSMYLEVWLIDHGAVWSSEKGKDCNPVFYDYDQDFVEVRPGQVEFPGYENTAAYFIDLLSGIGDHAFAETSEDLSWIRSRGWTKGHIRMLARAGKQRDKCNMWR</sequence>
<dbReference type="OrthoDB" id="3596450at2759"/>
<dbReference type="EMBL" id="GG698914">
    <property type="protein sequence ID" value="EEU38631.1"/>
    <property type="molecule type" value="Genomic_DNA"/>
</dbReference>
<protein>
    <submittedName>
        <fullName evidence="1">Uncharacterized protein</fullName>
    </submittedName>
</protein>
<dbReference type="VEuPathDB" id="FungiDB:NECHADRAFT_82979"/>
<gene>
    <name evidence="1" type="ORF">NECHADRAFT_82979</name>
</gene>
<dbReference type="HOGENOM" id="CLU_1627536_0_0_1"/>